<dbReference type="PANTHER" id="PTHR24305:SF210">
    <property type="entry name" value="CYTOCHROME P450 MONOOXYGENASE ASQL-RELATED"/>
    <property type="match status" value="1"/>
</dbReference>
<comment type="caution">
    <text evidence="9">The sequence shown here is derived from an EMBL/GenBank/DDBJ whole genome shotgun (WGS) entry which is preliminary data.</text>
</comment>
<dbReference type="SUPFAM" id="SSF48264">
    <property type="entry name" value="Cytochrome P450"/>
    <property type="match status" value="1"/>
</dbReference>
<keyword evidence="7" id="KW-0560">Oxidoreductase</keyword>
<keyword evidence="10" id="KW-1185">Reference proteome</keyword>
<evidence type="ECO:0000313" key="10">
    <source>
        <dbReference type="Proteomes" id="UP000288168"/>
    </source>
</evidence>
<evidence type="ECO:0000256" key="2">
    <source>
        <dbReference type="ARBA" id="ARBA00010617"/>
    </source>
</evidence>
<evidence type="ECO:0000256" key="6">
    <source>
        <dbReference type="PIRSR" id="PIRSR602401-1"/>
    </source>
</evidence>
<accession>A0A428Q833</accession>
<sequence>MSLIENFSPPPLIFGEDWTATPIQSGLAIFFCLTILSIFTTLFYRLYLHPLANFLGRKLHVMTSLPEQWKSNVTGIWVREMAGLHRKYGPIVRIGPNHLALDGNIGWPQVYAHHPGKPEFSKYPNFLFPNDTISVLAAQKGDHRRQRRQLAHAFSDAALVEQEGIITQYVDLLITQLMKHAEASKSVDIVSCVNFTTFDIIGDLTFADAFGSLKDNSYHPWVLNFFKGVQGNALSRLMDFYPLLKSLISLFIGSDSIRRHEENTQMSVEKAKARMALGEQPVEGRRDFMTYMPKKTRDGEKGMTDIEILVNSPVLIGAGSETTAAALSGFFFYLGHHQRVYELLAKEIRDAFADEGDITMRSSRRLEYLHACIEETLRIYPPAAETPPRICPGAEIDGKYVAKGNFADPDSYRPERWLPKTHPLYDPMFANDNQAVFKPFSYGARDCIGKNLAYSEMRVVISRILYRFNFELEPGQLNWHQEQTTFLIWNKGPLNISLKLRQKE</sequence>
<proteinExistence type="inferred from homology"/>
<evidence type="ECO:0000256" key="3">
    <source>
        <dbReference type="ARBA" id="ARBA00022617"/>
    </source>
</evidence>
<organism evidence="9 10">
    <name type="scientific">Fusarium duplospermum</name>
    <dbReference type="NCBI Taxonomy" id="1325734"/>
    <lineage>
        <taxon>Eukaryota</taxon>
        <taxon>Fungi</taxon>
        <taxon>Dikarya</taxon>
        <taxon>Ascomycota</taxon>
        <taxon>Pezizomycotina</taxon>
        <taxon>Sordariomycetes</taxon>
        <taxon>Hypocreomycetidae</taxon>
        <taxon>Hypocreales</taxon>
        <taxon>Nectriaceae</taxon>
        <taxon>Fusarium</taxon>
        <taxon>Fusarium solani species complex</taxon>
    </lineage>
</organism>
<evidence type="ECO:0000256" key="7">
    <source>
        <dbReference type="RuleBase" id="RU000461"/>
    </source>
</evidence>
<evidence type="ECO:0000256" key="4">
    <source>
        <dbReference type="ARBA" id="ARBA00022723"/>
    </source>
</evidence>
<keyword evidence="8" id="KW-0812">Transmembrane</keyword>
<dbReference type="PRINTS" id="PR00385">
    <property type="entry name" value="P450"/>
</dbReference>
<dbReference type="InterPro" id="IPR036396">
    <property type="entry name" value="Cyt_P450_sf"/>
</dbReference>
<reference evidence="9 10" key="1">
    <citation type="submission" date="2017-06" db="EMBL/GenBank/DDBJ databases">
        <title>Comparative genomic analysis of Ambrosia Fusariam Clade fungi.</title>
        <authorList>
            <person name="Stajich J.E."/>
            <person name="Carrillo J."/>
            <person name="Kijimoto T."/>
            <person name="Eskalen A."/>
            <person name="O'Donnell K."/>
            <person name="Kasson M."/>
        </authorList>
    </citation>
    <scope>NUCLEOTIDE SEQUENCE [LARGE SCALE GENOMIC DNA]</scope>
    <source>
        <strain evidence="9 10">NRRL62584</strain>
    </source>
</reference>
<comment type="similarity">
    <text evidence="2 7">Belongs to the cytochrome P450 family.</text>
</comment>
<keyword evidence="7" id="KW-0503">Monooxygenase</keyword>
<dbReference type="Pfam" id="PF00067">
    <property type="entry name" value="p450"/>
    <property type="match status" value="1"/>
</dbReference>
<dbReference type="GO" id="GO:0005506">
    <property type="term" value="F:iron ion binding"/>
    <property type="evidence" value="ECO:0007669"/>
    <property type="project" value="InterPro"/>
</dbReference>
<dbReference type="Gene3D" id="1.10.630.10">
    <property type="entry name" value="Cytochrome P450"/>
    <property type="match status" value="1"/>
</dbReference>
<dbReference type="Proteomes" id="UP000288168">
    <property type="component" value="Unassembled WGS sequence"/>
</dbReference>
<keyword evidence="8" id="KW-0472">Membrane</keyword>
<dbReference type="OrthoDB" id="1470350at2759"/>
<feature type="transmembrane region" description="Helical" evidence="8">
    <location>
        <begin position="27"/>
        <end position="48"/>
    </location>
</feature>
<dbReference type="GO" id="GO:0020037">
    <property type="term" value="F:heme binding"/>
    <property type="evidence" value="ECO:0007669"/>
    <property type="project" value="InterPro"/>
</dbReference>
<dbReference type="PROSITE" id="PS00086">
    <property type="entry name" value="CYTOCHROME_P450"/>
    <property type="match status" value="1"/>
</dbReference>
<comment type="cofactor">
    <cofactor evidence="1 6">
        <name>heme</name>
        <dbReference type="ChEBI" id="CHEBI:30413"/>
    </cofactor>
</comment>
<dbReference type="STRING" id="1325734.A0A428Q833"/>
<keyword evidence="8" id="KW-1133">Transmembrane helix</keyword>
<dbReference type="GO" id="GO:0016705">
    <property type="term" value="F:oxidoreductase activity, acting on paired donors, with incorporation or reduction of molecular oxygen"/>
    <property type="evidence" value="ECO:0007669"/>
    <property type="project" value="InterPro"/>
</dbReference>
<keyword evidence="4 6" id="KW-0479">Metal-binding</keyword>
<evidence type="ECO:0008006" key="11">
    <source>
        <dbReference type="Google" id="ProtNLM"/>
    </source>
</evidence>
<dbReference type="PANTHER" id="PTHR24305">
    <property type="entry name" value="CYTOCHROME P450"/>
    <property type="match status" value="1"/>
</dbReference>
<dbReference type="InterPro" id="IPR001128">
    <property type="entry name" value="Cyt_P450"/>
</dbReference>
<name>A0A428Q833_9HYPO</name>
<feature type="binding site" description="axial binding residue" evidence="6">
    <location>
        <position position="447"/>
    </location>
    <ligand>
        <name>heme</name>
        <dbReference type="ChEBI" id="CHEBI:30413"/>
    </ligand>
    <ligandPart>
        <name>Fe</name>
        <dbReference type="ChEBI" id="CHEBI:18248"/>
    </ligandPart>
</feature>
<evidence type="ECO:0000256" key="8">
    <source>
        <dbReference type="SAM" id="Phobius"/>
    </source>
</evidence>
<evidence type="ECO:0000313" key="9">
    <source>
        <dbReference type="EMBL" id="RSL61428.1"/>
    </source>
</evidence>
<dbReference type="InterPro" id="IPR050121">
    <property type="entry name" value="Cytochrome_P450_monoxygenase"/>
</dbReference>
<keyword evidence="5 6" id="KW-0408">Iron</keyword>
<dbReference type="EMBL" id="NKCI01000051">
    <property type="protein sequence ID" value="RSL61428.1"/>
    <property type="molecule type" value="Genomic_DNA"/>
</dbReference>
<protein>
    <recommendedName>
        <fullName evidence="11">Cytochrome P450 monooxygenase</fullName>
    </recommendedName>
</protein>
<dbReference type="InterPro" id="IPR017972">
    <property type="entry name" value="Cyt_P450_CS"/>
</dbReference>
<keyword evidence="3 6" id="KW-0349">Heme</keyword>
<gene>
    <name evidence="9" type="ORF">CEP54_006265</name>
</gene>
<evidence type="ECO:0000256" key="5">
    <source>
        <dbReference type="ARBA" id="ARBA00023004"/>
    </source>
</evidence>
<dbReference type="CDD" id="cd11058">
    <property type="entry name" value="CYP60B-like"/>
    <property type="match status" value="1"/>
</dbReference>
<dbReference type="AlphaFoldDB" id="A0A428Q833"/>
<dbReference type="InterPro" id="IPR002401">
    <property type="entry name" value="Cyt_P450_E_grp-I"/>
</dbReference>
<dbReference type="PRINTS" id="PR00463">
    <property type="entry name" value="EP450I"/>
</dbReference>
<evidence type="ECO:0000256" key="1">
    <source>
        <dbReference type="ARBA" id="ARBA00001971"/>
    </source>
</evidence>
<dbReference type="GO" id="GO:0004497">
    <property type="term" value="F:monooxygenase activity"/>
    <property type="evidence" value="ECO:0007669"/>
    <property type="project" value="UniProtKB-KW"/>
</dbReference>